<feature type="domain" description="ATPase dynein-related AAA" evidence="2">
    <location>
        <begin position="546"/>
        <end position="731"/>
    </location>
</feature>
<dbReference type="Gene3D" id="3.40.50.300">
    <property type="entry name" value="P-loop containing nucleotide triphosphate hydrolases"/>
    <property type="match status" value="1"/>
</dbReference>
<feature type="compositionally biased region" description="Basic and acidic residues" evidence="1">
    <location>
        <begin position="96"/>
        <end position="127"/>
    </location>
</feature>
<evidence type="ECO:0000259" key="2">
    <source>
        <dbReference type="Pfam" id="PF07728"/>
    </source>
</evidence>
<dbReference type="GO" id="GO:0016887">
    <property type="term" value="F:ATP hydrolysis activity"/>
    <property type="evidence" value="ECO:0007669"/>
    <property type="project" value="InterPro"/>
</dbReference>
<evidence type="ECO:0000256" key="1">
    <source>
        <dbReference type="SAM" id="MobiDB-lite"/>
    </source>
</evidence>
<dbReference type="PANTHER" id="PTHR37291">
    <property type="entry name" value="5-METHYLCYTOSINE-SPECIFIC RESTRICTION ENZYME B"/>
    <property type="match status" value="1"/>
</dbReference>
<reference evidence="3 4" key="1">
    <citation type="submission" date="2014-06" db="EMBL/GenBank/DDBJ databases">
        <title>The Whole Genome Sequence of Mycoplasma hyosynoviae strain ATCC 27095.</title>
        <authorList>
            <person name="Calcutt M.J."/>
            <person name="Foecking M.F."/>
        </authorList>
    </citation>
    <scope>NUCLEOTIDE SEQUENCE [LARGE SCALE GENOMIC DNA]</scope>
    <source>
        <strain evidence="3 4">M60</strain>
    </source>
</reference>
<dbReference type="EMBL" id="CP008748">
    <property type="protein sequence ID" value="ASI54003.1"/>
    <property type="molecule type" value="Genomic_DNA"/>
</dbReference>
<dbReference type="GO" id="GO:0005524">
    <property type="term" value="F:ATP binding"/>
    <property type="evidence" value="ECO:0007669"/>
    <property type="project" value="InterPro"/>
</dbReference>
<dbReference type="SUPFAM" id="SSF52540">
    <property type="entry name" value="P-loop containing nucleoside triphosphate hydrolases"/>
    <property type="match status" value="1"/>
</dbReference>
<name>A0A4P1QGC7_9BACT</name>
<feature type="compositionally biased region" description="Polar residues" evidence="1">
    <location>
        <begin position="83"/>
        <end position="94"/>
    </location>
</feature>
<keyword evidence="4" id="KW-1185">Reference proteome</keyword>
<evidence type="ECO:0000313" key="4">
    <source>
        <dbReference type="Proteomes" id="UP000264882"/>
    </source>
</evidence>
<dbReference type="PANTHER" id="PTHR37291:SF1">
    <property type="entry name" value="TYPE IV METHYL-DIRECTED RESTRICTION ENZYME ECOKMCRB SUBUNIT"/>
    <property type="match status" value="1"/>
</dbReference>
<dbReference type="InterPro" id="IPR011704">
    <property type="entry name" value="ATPase_dyneun-rel_AAA"/>
</dbReference>
<sequence length="861" mass="101838">MSEDKKNINESSYLLDQETKEFEIIFANDNEVDEKTKEIIDIIETAKFDIEGARKIDSIVGKYHKKSEVKQETKEQEVEETSSRPIFQIYNSPKVQPEHEAQKQEIETRSEVQERPSVQEEKVETKREIHQKEEIVQEVQTPEIQKPQEVVKSTKEIEQDNFLRQFRENVHARWFSNNKQEEVKETKQEVEDESAYQTKKFERIETKKPEIKQKPQVQVQNYEQKVSDSYYHVPQITSLIKQEINKLKVKYNFVQNVDLLSTLKQSSVQKGLKQLRLFLKTSSDKIFADNITSFDDETKKKVLFIISLWEKFSWINNSSSEFQYALDKNTLLLIRKLVLTFQIAIYKKIGLKKLFELDKINYYIHNFNDLLYLANQINWITYFDDNKMTPPNISTSEISKIIEHINWFKTPEGKGCEVGAINIINRIFQETLFSPIESFNINYYTQYFIRREFNSIFTTNNVYGNNIDFQKIVFNNSIDLEELKKCIVLNLVHYAQLKNKEMINDNERIIITSLPRLMINMYELYSQYYNFESYTENLLPEPKQWLIFGAPGTGKSYFIEEVINKYKNSSEIALEHKRLTFHIGTSYSNFIGSYKPVANVQGKNTVKFIPGEFTKMLASAYKNPDINYVCVIEEINRADSSNVFGEFFQLLDRNEHGNSSYAVSISYELSRYLFDEEKIDPLDKALNTHEALINQVGEQEWEIKLPANLYIWATMNGAVSSRPIDPAFKRRWTLLYKDYNSIPKNINKIWNTFRENINNILIRVKVPEDRLLGYWYLHNLIDESSDEETIKIAVRDKVLPYLFNDVVKIRRDVLAFNELDYATLSLLRENFDRWWNRFKISSMQKTNEEIEKISDQTEDYD</sequence>
<evidence type="ECO:0000313" key="3">
    <source>
        <dbReference type="EMBL" id="ASI54003.1"/>
    </source>
</evidence>
<feature type="region of interest" description="Disordered" evidence="1">
    <location>
        <begin position="65"/>
        <end position="127"/>
    </location>
</feature>
<dbReference type="KEGG" id="mhyv:MHSN_02300"/>
<gene>
    <name evidence="3" type="ORF">MHSN_02300</name>
</gene>
<proteinExistence type="predicted"/>
<feature type="compositionally biased region" description="Basic and acidic residues" evidence="1">
    <location>
        <begin position="66"/>
        <end position="76"/>
    </location>
</feature>
<accession>A0A4P1QGC7</accession>
<dbReference type="Proteomes" id="UP000264882">
    <property type="component" value="Chromosome"/>
</dbReference>
<protein>
    <recommendedName>
        <fullName evidence="2">ATPase dynein-related AAA domain-containing protein</fullName>
    </recommendedName>
</protein>
<dbReference type="Pfam" id="PF07728">
    <property type="entry name" value="AAA_5"/>
    <property type="match status" value="1"/>
</dbReference>
<dbReference type="RefSeq" id="WP_119863878.1">
    <property type="nucleotide sequence ID" value="NZ_CP008748.1"/>
</dbReference>
<dbReference type="InterPro" id="IPR052934">
    <property type="entry name" value="Methyl-DNA_Rec/Restrict_Enz"/>
</dbReference>
<organism evidence="3 4">
    <name type="scientific">Metamycoplasma hyosynoviae</name>
    <dbReference type="NCBI Taxonomy" id="29559"/>
    <lineage>
        <taxon>Bacteria</taxon>
        <taxon>Bacillati</taxon>
        <taxon>Mycoplasmatota</taxon>
        <taxon>Mycoplasmoidales</taxon>
        <taxon>Metamycoplasmataceae</taxon>
        <taxon>Metamycoplasma</taxon>
    </lineage>
</organism>
<dbReference type="AlphaFoldDB" id="A0A4P1QGC7"/>
<dbReference type="InterPro" id="IPR027417">
    <property type="entry name" value="P-loop_NTPase"/>
</dbReference>